<keyword evidence="3 9" id="KW-0813">Transport</keyword>
<evidence type="ECO:0000256" key="9">
    <source>
        <dbReference type="RuleBase" id="RU365093"/>
    </source>
</evidence>
<gene>
    <name evidence="13" type="ORF">JCM19235_1874</name>
</gene>
<feature type="coiled-coil region" evidence="10">
    <location>
        <begin position="149"/>
        <end position="183"/>
    </location>
</feature>
<comment type="similarity">
    <text evidence="2 9">Belongs to the membrane fusion protein (MFP) (TC 8.A.1) family.</text>
</comment>
<evidence type="ECO:0000256" key="8">
    <source>
        <dbReference type="ARBA" id="ARBA00023136"/>
    </source>
</evidence>
<dbReference type="EMBL" id="BBMR01000003">
    <property type="protein sequence ID" value="GAL18451.1"/>
    <property type="molecule type" value="Genomic_DNA"/>
</dbReference>
<dbReference type="InterPro" id="IPR050739">
    <property type="entry name" value="MFP"/>
</dbReference>
<evidence type="ECO:0000256" key="10">
    <source>
        <dbReference type="SAM" id="Coils"/>
    </source>
</evidence>
<sequence length="332" mass="37504">MARLNRLQSELAGKPEIQFDQRLLSRAQSIEVTNLLQTQIQLFSKRQSLKQGEIDILKEKVAQAKLEMEGLQQRYKAGRASLVYLNEQVTMHKQLLESGNTSKSRYLDLQREHSQLTGQTAELKSQIGRANRQITESQMELTNFDYTYAKTLGEEIQDLERKLNETREAMVNAEDILKRVEIRAPQSGVVVGLNVVSTNAIIPAGETLMEIVPQEDELIVEALVKPEDIEALHVGLDTQVRLTAYSFRKTPPISGKLVHLSADRISDQATGSSAYLARVSLNRDELHRLKDNVSLYPGMPAEVMILLEQQTPYDYLVNPLSVASYKAMREIQ</sequence>
<keyword evidence="7" id="KW-1133">Transmembrane helix</keyword>
<organism evidence="13 14">
    <name type="scientific">Vibrio maritimus</name>
    <dbReference type="NCBI Taxonomy" id="990268"/>
    <lineage>
        <taxon>Bacteria</taxon>
        <taxon>Pseudomonadati</taxon>
        <taxon>Pseudomonadota</taxon>
        <taxon>Gammaproteobacteria</taxon>
        <taxon>Vibrionales</taxon>
        <taxon>Vibrionaceae</taxon>
        <taxon>Vibrio</taxon>
    </lineage>
</organism>
<evidence type="ECO:0000256" key="2">
    <source>
        <dbReference type="ARBA" id="ARBA00009477"/>
    </source>
</evidence>
<dbReference type="InterPro" id="IPR010129">
    <property type="entry name" value="T1SS_HlyD"/>
</dbReference>
<keyword evidence="14" id="KW-1185">Reference proteome</keyword>
<dbReference type="Pfam" id="PF26002">
    <property type="entry name" value="Beta-barrel_AprE"/>
    <property type="match status" value="1"/>
</dbReference>
<keyword evidence="10" id="KW-0175">Coiled coil</keyword>
<dbReference type="InterPro" id="IPR058982">
    <property type="entry name" value="Beta-barrel_AprE"/>
</dbReference>
<keyword evidence="4 9" id="KW-1003">Cell membrane</keyword>
<keyword evidence="6" id="KW-0812">Transmembrane</keyword>
<keyword evidence="5 9" id="KW-0997">Cell inner membrane</keyword>
<keyword evidence="8" id="KW-0472">Membrane</keyword>
<evidence type="ECO:0000313" key="14">
    <source>
        <dbReference type="Proteomes" id="UP000029228"/>
    </source>
</evidence>
<evidence type="ECO:0000259" key="11">
    <source>
        <dbReference type="Pfam" id="PF25994"/>
    </source>
</evidence>
<comment type="subcellular location">
    <subcellularLocation>
        <location evidence="1 9">Cell inner membrane</location>
        <topology evidence="1 9">Single-pass membrane protein</topology>
    </subcellularLocation>
</comment>
<dbReference type="GO" id="GO:0005886">
    <property type="term" value="C:plasma membrane"/>
    <property type="evidence" value="ECO:0007669"/>
    <property type="project" value="UniProtKB-SubCell"/>
</dbReference>
<name>A0A090RT56_9VIBR</name>
<dbReference type="GO" id="GO:0015031">
    <property type="term" value="P:protein transport"/>
    <property type="evidence" value="ECO:0007669"/>
    <property type="project" value="InterPro"/>
</dbReference>
<evidence type="ECO:0000313" key="13">
    <source>
        <dbReference type="EMBL" id="GAL18451.1"/>
    </source>
</evidence>
<evidence type="ECO:0000256" key="4">
    <source>
        <dbReference type="ARBA" id="ARBA00022475"/>
    </source>
</evidence>
<dbReference type="Gene3D" id="1.10.287.1490">
    <property type="match status" value="1"/>
</dbReference>
<dbReference type="Gene3D" id="2.40.30.170">
    <property type="match status" value="1"/>
</dbReference>
<dbReference type="Pfam" id="PF25994">
    <property type="entry name" value="HH_AprE"/>
    <property type="match status" value="1"/>
</dbReference>
<evidence type="ECO:0000256" key="6">
    <source>
        <dbReference type="ARBA" id="ARBA00022692"/>
    </source>
</evidence>
<evidence type="ECO:0000259" key="12">
    <source>
        <dbReference type="Pfam" id="PF26002"/>
    </source>
</evidence>
<dbReference type="AlphaFoldDB" id="A0A090RT56"/>
<evidence type="ECO:0000256" key="7">
    <source>
        <dbReference type="ARBA" id="ARBA00022989"/>
    </source>
</evidence>
<dbReference type="InterPro" id="IPR058781">
    <property type="entry name" value="HH_AprE-like"/>
</dbReference>
<evidence type="ECO:0000256" key="1">
    <source>
        <dbReference type="ARBA" id="ARBA00004377"/>
    </source>
</evidence>
<dbReference type="PANTHER" id="PTHR30386:SF17">
    <property type="entry name" value="ALKALINE PROTEASE SECRETION PROTEIN APRE"/>
    <property type="match status" value="1"/>
</dbReference>
<dbReference type="STRING" id="990268.JCM19235_1874"/>
<evidence type="ECO:0000256" key="5">
    <source>
        <dbReference type="ARBA" id="ARBA00022519"/>
    </source>
</evidence>
<evidence type="ECO:0000256" key="3">
    <source>
        <dbReference type="ARBA" id="ARBA00022448"/>
    </source>
</evidence>
<dbReference type="PANTHER" id="PTHR30386">
    <property type="entry name" value="MEMBRANE FUSION SUBUNIT OF EMRAB-TOLC MULTIDRUG EFFLUX PUMP"/>
    <property type="match status" value="1"/>
</dbReference>
<reference evidence="13 14" key="1">
    <citation type="submission" date="2014-09" db="EMBL/GenBank/DDBJ databases">
        <title>Vibrio maritimus JCM 19235. (C45) whole genome shotgun sequence.</title>
        <authorList>
            <person name="Sawabe T."/>
            <person name="Meirelles P."/>
            <person name="Nakanishi M."/>
            <person name="Sayaka M."/>
            <person name="Hattori M."/>
            <person name="Ohkuma M."/>
        </authorList>
    </citation>
    <scope>NUCLEOTIDE SEQUENCE [LARGE SCALE GENOMIC DNA]</scope>
    <source>
        <strain evidence="14">JCM19235</strain>
    </source>
</reference>
<feature type="domain" description="AprE-like beta-barrel" evidence="12">
    <location>
        <begin position="218"/>
        <end position="306"/>
    </location>
</feature>
<accession>A0A090RT56</accession>
<proteinExistence type="inferred from homology"/>
<dbReference type="Proteomes" id="UP000029228">
    <property type="component" value="Unassembled WGS sequence"/>
</dbReference>
<dbReference type="NCBIfam" id="TIGR01843">
    <property type="entry name" value="type_I_hlyD"/>
    <property type="match status" value="1"/>
</dbReference>
<comment type="caution">
    <text evidence="13">The sequence shown here is derived from an EMBL/GenBank/DDBJ whole genome shotgun (WGS) entry which is preliminary data.</text>
</comment>
<feature type="domain" description="AprE-like long alpha-helical hairpin" evidence="11">
    <location>
        <begin position="2"/>
        <end position="175"/>
    </location>
</feature>
<protein>
    <recommendedName>
        <fullName evidence="9">Membrane fusion protein (MFP) family protein</fullName>
    </recommendedName>
</protein>
<dbReference type="PRINTS" id="PR01490">
    <property type="entry name" value="RTXTOXIND"/>
</dbReference>